<dbReference type="RefSeq" id="WP_052151712.1">
    <property type="nucleotide sequence ID" value="NZ_CP118775.1"/>
</dbReference>
<evidence type="ECO:0000313" key="6">
    <source>
        <dbReference type="EMBL" id="WFF78467.1"/>
    </source>
</evidence>
<dbReference type="Pfam" id="PF13377">
    <property type="entry name" value="Peripla_BP_3"/>
    <property type="match status" value="1"/>
</dbReference>
<dbReference type="SMART" id="SM00354">
    <property type="entry name" value="HTH_LACI"/>
    <property type="match status" value="1"/>
</dbReference>
<dbReference type="CDD" id="cd01392">
    <property type="entry name" value="HTH_LacI"/>
    <property type="match status" value="1"/>
</dbReference>
<dbReference type="PANTHER" id="PTHR30146">
    <property type="entry name" value="LACI-RELATED TRANSCRIPTIONAL REPRESSOR"/>
    <property type="match status" value="1"/>
</dbReference>
<gene>
    <name evidence="6" type="ORF">PYR84_16110</name>
</gene>
<dbReference type="GeneID" id="83664252"/>
<evidence type="ECO:0000259" key="5">
    <source>
        <dbReference type="PROSITE" id="PS50943"/>
    </source>
</evidence>
<dbReference type="InterPro" id="IPR046335">
    <property type="entry name" value="LacI/GalR-like_sensor"/>
</dbReference>
<accession>A0AAX3SEM6</accession>
<dbReference type="GO" id="GO:0000976">
    <property type="term" value="F:transcription cis-regulatory region binding"/>
    <property type="evidence" value="ECO:0007669"/>
    <property type="project" value="TreeGrafter"/>
</dbReference>
<reference evidence="6" key="1">
    <citation type="submission" date="2023-03" db="EMBL/GenBank/DDBJ databases">
        <title>Synergistic degradation of erythromycin by symbiotic bacteria Ery-6A and Ery-6B and application in simulated water remediation.</title>
        <authorList>
            <person name="Xu S."/>
        </authorList>
    </citation>
    <scope>NUCLEOTIDE SEQUENCE</scope>
    <source>
        <strain evidence="6">Ery-6A</strain>
    </source>
</reference>
<evidence type="ECO:0000256" key="1">
    <source>
        <dbReference type="ARBA" id="ARBA00023015"/>
    </source>
</evidence>
<dbReference type="Pfam" id="PF00356">
    <property type="entry name" value="LacI"/>
    <property type="match status" value="1"/>
</dbReference>
<dbReference type="SUPFAM" id="SSF47413">
    <property type="entry name" value="lambda repressor-like DNA-binding domains"/>
    <property type="match status" value="1"/>
</dbReference>
<dbReference type="InterPro" id="IPR010982">
    <property type="entry name" value="Lambda_DNA-bd_dom_sf"/>
</dbReference>
<dbReference type="PROSITE" id="PS50932">
    <property type="entry name" value="HTH_LACI_2"/>
    <property type="match status" value="1"/>
</dbReference>
<dbReference type="Gene3D" id="1.10.260.40">
    <property type="entry name" value="lambda repressor-like DNA-binding domains"/>
    <property type="match status" value="1"/>
</dbReference>
<dbReference type="PROSITE" id="PS00356">
    <property type="entry name" value="HTH_LACI_1"/>
    <property type="match status" value="1"/>
</dbReference>
<dbReference type="SUPFAM" id="SSF53822">
    <property type="entry name" value="Periplasmic binding protein-like I"/>
    <property type="match status" value="1"/>
</dbReference>
<dbReference type="PROSITE" id="PS50943">
    <property type="entry name" value="HTH_CROC1"/>
    <property type="match status" value="1"/>
</dbReference>
<sequence length="364" mass="38958">MARQIPPASPESSCADPCDPALPATGRARSSRASGRITLSDVAQAAGVSPMTVSRALRGERRVDPALVEKIRAAAARMGYVPDPAARALASQKSAQVLVLVPMLSNTLFVDLIESVHKVLFAAGYHALIGVTHYDRAEEEQLLRTYLPMRPAGLLLTGFDRSPAARELVQASKVPCVHLMELGGEPGTPSVGFSQAEAGAAITRHLMERGHKRIAFCAGQLDARVMQRASGYRQALQDAGLHDPALELLWPRPTSMALGAELLDAALRLAPSVDALFFCNDDIAQGALLEALRRGIRVPQQIAIAGFNDLPGSDQMVPPLTTIRTPRGHIGTEGARMLLQLMRGEALPLHSLDLGYELVVRQSS</sequence>
<evidence type="ECO:0000313" key="7">
    <source>
        <dbReference type="Proteomes" id="UP001219066"/>
    </source>
</evidence>
<keyword evidence="2 6" id="KW-0238">DNA-binding</keyword>
<dbReference type="Proteomes" id="UP001219066">
    <property type="component" value="Chromosome"/>
</dbReference>
<feature type="domain" description="HTH lacI-type" evidence="4">
    <location>
        <begin position="37"/>
        <end position="91"/>
    </location>
</feature>
<dbReference type="Gene3D" id="3.40.50.2300">
    <property type="match status" value="2"/>
</dbReference>
<dbReference type="PANTHER" id="PTHR30146:SF2">
    <property type="entry name" value="HTH-TYPE TRANSCRIPTIONAL REGULATOR GNTR"/>
    <property type="match status" value="1"/>
</dbReference>
<evidence type="ECO:0000256" key="2">
    <source>
        <dbReference type="ARBA" id="ARBA00023125"/>
    </source>
</evidence>
<dbReference type="InterPro" id="IPR028082">
    <property type="entry name" value="Peripla_BP_I"/>
</dbReference>
<feature type="domain" description="HTH cro/C1-type" evidence="5">
    <location>
        <begin position="37"/>
        <end position="71"/>
    </location>
</feature>
<keyword evidence="3" id="KW-0804">Transcription</keyword>
<dbReference type="CDD" id="cd01575">
    <property type="entry name" value="PBP1_GntR"/>
    <property type="match status" value="1"/>
</dbReference>
<dbReference type="EMBL" id="CP120956">
    <property type="protein sequence ID" value="WFF78467.1"/>
    <property type="molecule type" value="Genomic_DNA"/>
</dbReference>
<dbReference type="InterPro" id="IPR000843">
    <property type="entry name" value="HTH_LacI"/>
</dbReference>
<dbReference type="GO" id="GO:0003700">
    <property type="term" value="F:DNA-binding transcription factor activity"/>
    <property type="evidence" value="ECO:0007669"/>
    <property type="project" value="TreeGrafter"/>
</dbReference>
<proteinExistence type="predicted"/>
<keyword evidence="1" id="KW-0805">Transcription regulation</keyword>
<organism evidence="6 7">
    <name type="scientific">Delftia tsuruhatensis</name>
    <dbReference type="NCBI Taxonomy" id="180282"/>
    <lineage>
        <taxon>Bacteria</taxon>
        <taxon>Pseudomonadati</taxon>
        <taxon>Pseudomonadota</taxon>
        <taxon>Betaproteobacteria</taxon>
        <taxon>Burkholderiales</taxon>
        <taxon>Comamonadaceae</taxon>
        <taxon>Delftia</taxon>
    </lineage>
</organism>
<evidence type="ECO:0000259" key="4">
    <source>
        <dbReference type="PROSITE" id="PS50932"/>
    </source>
</evidence>
<protein>
    <submittedName>
        <fullName evidence="6">LacI family DNA-binding transcriptional regulator</fullName>
    </submittedName>
</protein>
<name>A0AAX3SEM6_9BURK</name>
<dbReference type="AlphaFoldDB" id="A0AAX3SEM6"/>
<evidence type="ECO:0000256" key="3">
    <source>
        <dbReference type="ARBA" id="ARBA00023163"/>
    </source>
</evidence>
<dbReference type="InterPro" id="IPR001387">
    <property type="entry name" value="Cro/C1-type_HTH"/>
</dbReference>